<reference evidence="9" key="1">
    <citation type="submission" date="2016-12" db="EMBL/GenBank/DDBJ databases">
        <title>Comparative genomics of four Isosphaeraceae planctomycetes: a common pool of plasmids and glycoside hydrolase genes.</title>
        <authorList>
            <person name="Ivanova A."/>
        </authorList>
    </citation>
    <scope>NUCLEOTIDE SEQUENCE [LARGE SCALE GENOMIC DNA]</scope>
    <source>
        <strain evidence="9">PX4</strain>
    </source>
</reference>
<dbReference type="PIRSF" id="PIRSF000429">
    <property type="entry name" value="Ac-CoA_Ac_transf"/>
    <property type="match status" value="1"/>
</dbReference>
<dbReference type="InterPro" id="IPR020610">
    <property type="entry name" value="Thiolase_AS"/>
</dbReference>
<dbReference type="EMBL" id="CP019082">
    <property type="protein sequence ID" value="APW60566.1"/>
    <property type="molecule type" value="Genomic_DNA"/>
</dbReference>
<dbReference type="GO" id="GO:0003985">
    <property type="term" value="F:acetyl-CoA C-acetyltransferase activity"/>
    <property type="evidence" value="ECO:0007669"/>
    <property type="project" value="UniProtKB-EC"/>
</dbReference>
<dbReference type="SUPFAM" id="SSF53901">
    <property type="entry name" value="Thiolase-like"/>
    <property type="match status" value="2"/>
</dbReference>
<comment type="similarity">
    <text evidence="1 5">Belongs to the thiolase-like superfamily. Thiolase family.</text>
</comment>
<dbReference type="PANTHER" id="PTHR18919">
    <property type="entry name" value="ACETYL-COA C-ACYLTRANSFERASE"/>
    <property type="match status" value="1"/>
</dbReference>
<dbReference type="InterPro" id="IPR016039">
    <property type="entry name" value="Thiolase-like"/>
</dbReference>
<dbReference type="InterPro" id="IPR020616">
    <property type="entry name" value="Thiolase_N"/>
</dbReference>
<evidence type="ECO:0000256" key="4">
    <source>
        <dbReference type="PIRSR" id="PIRSR000429-1"/>
    </source>
</evidence>
<dbReference type="Proteomes" id="UP000186309">
    <property type="component" value="Chromosome"/>
</dbReference>
<dbReference type="PANTHER" id="PTHR18919:SF138">
    <property type="entry name" value="ACETYL-COA C-ACETYLTRANSFERASE"/>
    <property type="match status" value="1"/>
</dbReference>
<dbReference type="InterPro" id="IPR020617">
    <property type="entry name" value="Thiolase_C"/>
</dbReference>
<evidence type="ECO:0000259" key="7">
    <source>
        <dbReference type="Pfam" id="PF02803"/>
    </source>
</evidence>
<dbReference type="STRING" id="1387353.BSF38_02041"/>
<dbReference type="PROSITE" id="PS00098">
    <property type="entry name" value="THIOLASE_1"/>
    <property type="match status" value="1"/>
</dbReference>
<dbReference type="InterPro" id="IPR020613">
    <property type="entry name" value="Thiolase_CS"/>
</dbReference>
<proteinExistence type="inferred from homology"/>
<feature type="domain" description="Thiolase C-terminal" evidence="7">
    <location>
        <begin position="271"/>
        <end position="393"/>
    </location>
</feature>
<gene>
    <name evidence="8" type="primary">thlA</name>
    <name evidence="8" type="ORF">BSF38_02041</name>
</gene>
<name>A0A1U7CNT5_9BACT</name>
<feature type="active site" description="Proton acceptor" evidence="4">
    <location>
        <position position="380"/>
    </location>
</feature>
<keyword evidence="2 5" id="KW-0808">Transferase</keyword>
<evidence type="ECO:0000256" key="2">
    <source>
        <dbReference type="ARBA" id="ARBA00022679"/>
    </source>
</evidence>
<dbReference type="Pfam" id="PF02803">
    <property type="entry name" value="Thiolase_C"/>
    <property type="match status" value="1"/>
</dbReference>
<keyword evidence="3 5" id="KW-0012">Acyltransferase</keyword>
<dbReference type="InterPro" id="IPR002155">
    <property type="entry name" value="Thiolase"/>
</dbReference>
<evidence type="ECO:0000259" key="6">
    <source>
        <dbReference type="Pfam" id="PF00108"/>
    </source>
</evidence>
<dbReference type="Pfam" id="PF00108">
    <property type="entry name" value="Thiolase_N"/>
    <property type="match status" value="1"/>
</dbReference>
<evidence type="ECO:0000256" key="3">
    <source>
        <dbReference type="ARBA" id="ARBA00023315"/>
    </source>
</evidence>
<dbReference type="NCBIfam" id="TIGR01930">
    <property type="entry name" value="AcCoA-C-Actrans"/>
    <property type="match status" value="1"/>
</dbReference>
<dbReference type="EC" id="2.3.1.9" evidence="8"/>
<evidence type="ECO:0000256" key="5">
    <source>
        <dbReference type="RuleBase" id="RU003557"/>
    </source>
</evidence>
<keyword evidence="9" id="KW-1185">Reference proteome</keyword>
<feature type="domain" description="Thiolase N-terminal" evidence="6">
    <location>
        <begin position="8"/>
        <end position="262"/>
    </location>
</feature>
<feature type="active site" description="Acyl-thioester intermediate" evidence="4">
    <location>
        <position position="91"/>
    </location>
</feature>
<organism evidence="8 9">
    <name type="scientific">Paludisphaera borealis</name>
    <dbReference type="NCBI Taxonomy" id="1387353"/>
    <lineage>
        <taxon>Bacteria</taxon>
        <taxon>Pseudomonadati</taxon>
        <taxon>Planctomycetota</taxon>
        <taxon>Planctomycetia</taxon>
        <taxon>Isosphaerales</taxon>
        <taxon>Isosphaeraceae</taxon>
        <taxon>Paludisphaera</taxon>
    </lineage>
</organism>
<protein>
    <submittedName>
        <fullName evidence="8">Acetyl-CoA acetyltransferase</fullName>
        <ecNumber evidence="8">2.3.1.9</ecNumber>
    </submittedName>
</protein>
<dbReference type="AlphaFoldDB" id="A0A1U7CNT5"/>
<dbReference type="KEGG" id="pbor:BSF38_02041"/>
<evidence type="ECO:0000313" key="9">
    <source>
        <dbReference type="Proteomes" id="UP000186309"/>
    </source>
</evidence>
<evidence type="ECO:0000256" key="1">
    <source>
        <dbReference type="ARBA" id="ARBA00010982"/>
    </source>
</evidence>
<feature type="active site" description="Proton acceptor" evidence="4">
    <location>
        <position position="350"/>
    </location>
</feature>
<dbReference type="Gene3D" id="3.40.47.10">
    <property type="match status" value="2"/>
</dbReference>
<accession>A0A1U7CNT5</accession>
<dbReference type="PROSITE" id="PS00099">
    <property type="entry name" value="THIOLASE_3"/>
    <property type="match status" value="1"/>
</dbReference>
<sequence length="395" mass="40869">MMANDQSVIVAGVRTPIGAFLGGLSAVPAPQLGAACVRALVERTGAPPERIDEVLMGSCIAAGQGMNPARQAAILSGLPTSVHAATINEACASGMRAVMLADQILRAGDARLIIAGGMESMSRAPYLLPKAREGFRLGNGEIVDSMMFDGLTDAYANKPMGHFADACARECGLDRERQDAYAVLSHTRARKALAEKAFANEIVPVSVTVRGKTTIVGEDEGPGKFNEAKLLSLRPAFGDDGTVTAGNASSLNDGAAALMVSTMETCNAFGLKPVARIVGAAIHSQEPERFTTAPVGALKKLLERIGWKVDDVDLFEVNEAFAVVALAVADQTGLPSDRTNVFGGAIALGHPIGSSGARLLVTLIHGLERTGGRRGVAALCVGGGEGIAMAVERIV</sequence>
<dbReference type="FunFam" id="3.40.47.10:FF:000010">
    <property type="entry name" value="Acetyl-CoA acetyltransferase (Thiolase)"/>
    <property type="match status" value="1"/>
</dbReference>
<dbReference type="PROSITE" id="PS00737">
    <property type="entry name" value="THIOLASE_2"/>
    <property type="match status" value="1"/>
</dbReference>
<dbReference type="InterPro" id="IPR020615">
    <property type="entry name" value="Thiolase_acyl_enz_int_AS"/>
</dbReference>
<dbReference type="CDD" id="cd00751">
    <property type="entry name" value="thiolase"/>
    <property type="match status" value="1"/>
</dbReference>
<evidence type="ECO:0000313" key="8">
    <source>
        <dbReference type="EMBL" id="APW60566.1"/>
    </source>
</evidence>